<dbReference type="AlphaFoldDB" id="A0A238LF07"/>
<organism evidence="1 2">
    <name type="scientific">Flavimaricola marinus</name>
    <dbReference type="NCBI Taxonomy" id="1819565"/>
    <lineage>
        <taxon>Bacteria</taxon>
        <taxon>Pseudomonadati</taxon>
        <taxon>Pseudomonadota</taxon>
        <taxon>Alphaproteobacteria</taxon>
        <taxon>Rhodobacterales</taxon>
        <taxon>Paracoccaceae</taxon>
        <taxon>Flavimaricola</taxon>
    </lineage>
</organism>
<evidence type="ECO:0008006" key="3">
    <source>
        <dbReference type="Google" id="ProtNLM"/>
    </source>
</evidence>
<reference evidence="1 2" key="1">
    <citation type="submission" date="2017-05" db="EMBL/GenBank/DDBJ databases">
        <authorList>
            <person name="Song R."/>
            <person name="Chenine A.L."/>
            <person name="Ruprecht R.M."/>
        </authorList>
    </citation>
    <scope>NUCLEOTIDE SEQUENCE [LARGE SCALE GENOMIC DNA]</scope>
    <source>
        <strain evidence="1 2">CECT 8899</strain>
    </source>
</reference>
<gene>
    <name evidence="1" type="ORF">LOM8899_02321</name>
</gene>
<accession>A0A238LF07</accession>
<name>A0A238LF07_9RHOB</name>
<dbReference type="Proteomes" id="UP000201613">
    <property type="component" value="Unassembled WGS sequence"/>
</dbReference>
<dbReference type="RefSeq" id="WP_093992376.1">
    <property type="nucleotide sequence ID" value="NZ_FXZK01000004.1"/>
</dbReference>
<dbReference type="OrthoDB" id="7058542at2"/>
<dbReference type="EMBL" id="FXZK01000004">
    <property type="protein sequence ID" value="SMY08172.1"/>
    <property type="molecule type" value="Genomic_DNA"/>
</dbReference>
<keyword evidence="2" id="KW-1185">Reference proteome</keyword>
<evidence type="ECO:0000313" key="2">
    <source>
        <dbReference type="Proteomes" id="UP000201613"/>
    </source>
</evidence>
<evidence type="ECO:0000313" key="1">
    <source>
        <dbReference type="EMBL" id="SMY08172.1"/>
    </source>
</evidence>
<sequence>MSAMLDTMIPGDADFPAASAIGLHDALTTHDRFAAPYAAITALLPDGFDALSAKDKEAALTDLERQSPAEFNALTVGAYSLYYTHPQVAAVIEALTGHTARPPQPAGHPLEPFDPAMVAVPAARGPLYRPTPEAKDV</sequence>
<proteinExistence type="predicted"/>
<protein>
    <recommendedName>
        <fullName evidence="3">Gluconate 2-dehydrogenase subunit 3</fullName>
    </recommendedName>
</protein>